<dbReference type="GO" id="GO:0007021">
    <property type="term" value="P:tubulin complex assembly"/>
    <property type="evidence" value="ECO:0007669"/>
    <property type="project" value="UniProtKB-UniRule"/>
</dbReference>
<dbReference type="EMBL" id="FJUW01000009">
    <property type="protein sequence ID" value="CZS94841.1"/>
    <property type="molecule type" value="Genomic_DNA"/>
</dbReference>
<dbReference type="FunCoup" id="A0A1E1KA25">
    <property type="interactions" value="661"/>
</dbReference>
<evidence type="ECO:0000256" key="2">
    <source>
        <dbReference type="ARBA" id="ARBA00023186"/>
    </source>
</evidence>
<keyword evidence="2 3" id="KW-0143">Chaperone</keyword>
<accession>A0A1E1KA25</accession>
<evidence type="ECO:0000256" key="3">
    <source>
        <dbReference type="RuleBase" id="RU364030"/>
    </source>
</evidence>
<protein>
    <recommendedName>
        <fullName evidence="3">Tubulin-specific chaperone A</fullName>
    </recommendedName>
</protein>
<dbReference type="Proteomes" id="UP000178129">
    <property type="component" value="Unassembled WGS sequence"/>
</dbReference>
<dbReference type="InterPro" id="IPR036126">
    <property type="entry name" value="TBCA_sf"/>
</dbReference>
<dbReference type="SUPFAM" id="SSF46988">
    <property type="entry name" value="Tubulin chaperone cofactor A"/>
    <property type="match status" value="1"/>
</dbReference>
<comment type="caution">
    <text evidence="4">The sequence shown here is derived from an EMBL/GenBank/DDBJ whole genome shotgun (WGS) entry which is preliminary data.</text>
</comment>
<dbReference type="STRING" id="914237.A0A1E1KA25"/>
<comment type="similarity">
    <text evidence="1 3">Belongs to the TBCA family.</text>
</comment>
<evidence type="ECO:0000256" key="1">
    <source>
        <dbReference type="ARBA" id="ARBA00006806"/>
    </source>
</evidence>
<organism evidence="4 5">
    <name type="scientific">Rhynchosporium graminicola</name>
    <dbReference type="NCBI Taxonomy" id="2792576"/>
    <lineage>
        <taxon>Eukaryota</taxon>
        <taxon>Fungi</taxon>
        <taxon>Dikarya</taxon>
        <taxon>Ascomycota</taxon>
        <taxon>Pezizomycotina</taxon>
        <taxon>Leotiomycetes</taxon>
        <taxon>Helotiales</taxon>
        <taxon>Ploettnerulaceae</taxon>
        <taxon>Rhynchosporium</taxon>
    </lineage>
</organism>
<keyword evidence="3" id="KW-0963">Cytoplasm</keyword>
<evidence type="ECO:0000313" key="4">
    <source>
        <dbReference type="EMBL" id="CZS94841.1"/>
    </source>
</evidence>
<evidence type="ECO:0000313" key="5">
    <source>
        <dbReference type="Proteomes" id="UP000178129"/>
    </source>
</evidence>
<reference evidence="5" key="1">
    <citation type="submission" date="2016-03" db="EMBL/GenBank/DDBJ databases">
        <authorList>
            <person name="Ploux O."/>
        </authorList>
    </citation>
    <scope>NUCLEOTIDE SEQUENCE [LARGE SCALE GENOMIC DNA]</scope>
    <source>
        <strain evidence="5">UK7</strain>
    </source>
</reference>
<dbReference type="GO" id="GO:0007023">
    <property type="term" value="P:post-chaperonin tubulin folding pathway"/>
    <property type="evidence" value="ECO:0007669"/>
    <property type="project" value="UniProtKB-UniRule"/>
</dbReference>
<keyword evidence="5" id="KW-1185">Reference proteome</keyword>
<sequence>MSPPSPLAIATSSLQRLVKEEVSYEKELQVQETRLEKILAAKDDDENADYKLKQERAAIQETKNVFPPLRQRIKDALQKLEDQVEDGQSNGAVESEITKAKEVIQSAREASKD</sequence>
<dbReference type="InParanoid" id="A0A1E1KA25"/>
<comment type="subcellular location">
    <subcellularLocation>
        <location evidence="3">Cytoplasm</location>
        <location evidence="3">Cytoskeleton</location>
    </subcellularLocation>
</comment>
<dbReference type="PANTHER" id="PTHR21500">
    <property type="entry name" value="TUBULIN-SPECIFIC CHAPERONE A"/>
    <property type="match status" value="1"/>
</dbReference>
<comment type="subunit">
    <text evidence="3">Supercomplex made of cofactors A to E. Cofactors A and D function by capturing and stabilizing tubulin in a quasi-native conformation. Cofactor E binds to the cofactor D-tubulin complex; interaction with cofactor C then causes the release of tubulin polypeptides that are committed to the native state.</text>
</comment>
<gene>
    <name evidence="4" type="ORF">RCO7_06526</name>
</gene>
<dbReference type="Gene3D" id="1.20.58.90">
    <property type="match status" value="1"/>
</dbReference>
<dbReference type="PANTHER" id="PTHR21500:SF0">
    <property type="entry name" value="TUBULIN-SPECIFIC CHAPERONE A"/>
    <property type="match status" value="1"/>
</dbReference>
<dbReference type="GO" id="GO:0048487">
    <property type="term" value="F:beta-tubulin binding"/>
    <property type="evidence" value="ECO:0007669"/>
    <property type="project" value="InterPro"/>
</dbReference>
<dbReference type="InterPro" id="IPR004226">
    <property type="entry name" value="TBCA"/>
</dbReference>
<dbReference type="Pfam" id="PF02970">
    <property type="entry name" value="TBCA"/>
    <property type="match status" value="1"/>
</dbReference>
<proteinExistence type="inferred from homology"/>
<dbReference type="GO" id="GO:0005874">
    <property type="term" value="C:microtubule"/>
    <property type="evidence" value="ECO:0007669"/>
    <property type="project" value="UniProtKB-KW"/>
</dbReference>
<keyword evidence="3" id="KW-0493">Microtubule</keyword>
<keyword evidence="3" id="KW-0206">Cytoskeleton</keyword>
<name>A0A1E1KA25_9HELO</name>
<dbReference type="AlphaFoldDB" id="A0A1E1KA25"/>
<dbReference type="GO" id="GO:0005829">
    <property type="term" value="C:cytosol"/>
    <property type="evidence" value="ECO:0007669"/>
    <property type="project" value="TreeGrafter"/>
</dbReference>